<dbReference type="AlphaFoldDB" id="A0A9D2DTT5"/>
<gene>
    <name evidence="2" type="ORF">IAA21_10590</name>
</gene>
<name>A0A9D2DTT5_9FIRM</name>
<dbReference type="Proteomes" id="UP000824041">
    <property type="component" value="Unassembled WGS sequence"/>
</dbReference>
<dbReference type="InterPro" id="IPR044060">
    <property type="entry name" value="Bacterial_rp_domain"/>
</dbReference>
<organism evidence="2 3">
    <name type="scientific">Candidatus Blautia faecigallinarum</name>
    <dbReference type="NCBI Taxonomy" id="2838488"/>
    <lineage>
        <taxon>Bacteria</taxon>
        <taxon>Bacillati</taxon>
        <taxon>Bacillota</taxon>
        <taxon>Clostridia</taxon>
        <taxon>Lachnospirales</taxon>
        <taxon>Lachnospiraceae</taxon>
        <taxon>Blautia</taxon>
    </lineage>
</organism>
<dbReference type="EMBL" id="DXBU01000142">
    <property type="protein sequence ID" value="HIZ23226.1"/>
    <property type="molecule type" value="Genomic_DNA"/>
</dbReference>
<sequence>MGTLEFTITYTETEQPGRNVLQSWEEKLPVDVFYGAYSVTVGTAENGSASASSETAPEGKEITLSASPAEGYHLTGWEVIPDTVAVTDNTFTMPAENVTATPVFTEHTYVWTSNHNGTHNGTCSFSGCGAVLSDQSCDRNGEGGKCSKCGYIASPSVSYWPDVTAAQSVVENYSWTADQSAVTTEEELKAWIEAQLKEMNLNQAAYTVTITDFKEAVEGTAADRDGTDGSFHFTVKLSKGYASVTASVTEGRISAVPYTKWNVEIHAGEGGSVTGSGTFEEGSVVTVRAIPESDRYRFVHWEENGVVVSTSEEYTFTLTADCSLIAVFERIQTEGDITQEQPQITSVKGKLKDGWLHFQVVLSQETEGAEGYEYQSLDSSGKKVLRTKKAASSSCVLKKAPNNIYVRVRAWKTENGKKVYSQWSDPIRMYVKIKAGDMTLKKTSVNGRNVTLTFADNANFFKESDGYDCMLQKTTAGGKTYTRKNQKYRTIQFRNIKPGTYTAKARAYRMVNGKIRPDQAV</sequence>
<reference evidence="2" key="2">
    <citation type="submission" date="2021-04" db="EMBL/GenBank/DDBJ databases">
        <authorList>
            <person name="Gilroy R."/>
        </authorList>
    </citation>
    <scope>NUCLEOTIDE SEQUENCE</scope>
    <source>
        <strain evidence="2">14324</strain>
    </source>
</reference>
<reference evidence="2" key="1">
    <citation type="journal article" date="2021" name="PeerJ">
        <title>Extensive microbial diversity within the chicken gut microbiome revealed by metagenomics and culture.</title>
        <authorList>
            <person name="Gilroy R."/>
            <person name="Ravi A."/>
            <person name="Getino M."/>
            <person name="Pursley I."/>
            <person name="Horton D.L."/>
            <person name="Alikhan N.F."/>
            <person name="Baker D."/>
            <person name="Gharbi K."/>
            <person name="Hall N."/>
            <person name="Watson M."/>
            <person name="Adriaenssens E.M."/>
            <person name="Foster-Nyarko E."/>
            <person name="Jarju S."/>
            <person name="Secka A."/>
            <person name="Antonio M."/>
            <person name="Oren A."/>
            <person name="Chaudhuri R.R."/>
            <person name="La Ragione R."/>
            <person name="Hildebrand F."/>
            <person name="Pallen M.J."/>
        </authorList>
    </citation>
    <scope>NUCLEOTIDE SEQUENCE</scope>
    <source>
        <strain evidence="2">14324</strain>
    </source>
</reference>
<feature type="domain" description="Bacterial repeat" evidence="1">
    <location>
        <begin position="262"/>
        <end position="332"/>
    </location>
</feature>
<feature type="domain" description="Bacterial repeat" evidence="1">
    <location>
        <begin position="37"/>
        <end position="106"/>
    </location>
</feature>
<accession>A0A9D2DTT5</accession>
<evidence type="ECO:0000313" key="3">
    <source>
        <dbReference type="Proteomes" id="UP000824041"/>
    </source>
</evidence>
<dbReference type="Pfam" id="PF18998">
    <property type="entry name" value="Flg_new_2"/>
    <property type="match status" value="2"/>
</dbReference>
<evidence type="ECO:0000259" key="1">
    <source>
        <dbReference type="Pfam" id="PF18998"/>
    </source>
</evidence>
<proteinExistence type="predicted"/>
<evidence type="ECO:0000313" key="2">
    <source>
        <dbReference type="EMBL" id="HIZ23226.1"/>
    </source>
</evidence>
<comment type="caution">
    <text evidence="2">The sequence shown here is derived from an EMBL/GenBank/DDBJ whole genome shotgun (WGS) entry which is preliminary data.</text>
</comment>
<protein>
    <submittedName>
        <fullName evidence="2">InlB B-repeat-containing protein</fullName>
    </submittedName>
</protein>